<reference evidence="2 3" key="1">
    <citation type="journal article" date="2015" name="Genome Biol. Evol.">
        <title>Comparative Genomics of a Bacterivorous Green Alga Reveals Evolutionary Causalities and Consequences of Phago-Mixotrophic Mode of Nutrition.</title>
        <authorList>
            <person name="Burns J.A."/>
            <person name="Paasch A."/>
            <person name="Narechania A."/>
            <person name="Kim E."/>
        </authorList>
    </citation>
    <scope>NUCLEOTIDE SEQUENCE [LARGE SCALE GENOMIC DNA]</scope>
    <source>
        <strain evidence="2 3">PLY_AMNH</strain>
    </source>
</reference>
<sequence>MISTDVARLQKPLHAGGLVDEAGKGLREAAQSSTGALVGVSVVMAMVTVSVTTPDDVTLPYVSYDASVNTLSTEVVSVSAKPAAEVEAEGGNCTAEATETLPLLIPVMSTSGEVTPAESAIWALKVALKDAAKESLEKLLMSRALKLTVEATLITSVVVAALGARVKGRGNLGLKWLNAGRGQGWAPEVGAGMMVGVGILVGGAVGYFVGLEVVGNAVGARVGAEVGAAVGMMVGGAAGEAGGGNVGEYTGVAVVGIVVVKTIVGDVVGDAVVGDLVALMPEGCREVGDPVVGLPMMGYSGGAACDRSTVAGLLEVGCSGGLLVMGWWGCLLDGRVAVAGLLVMGCSGGLLVIGGAVVGLLVMGGCSGGLPVMGSAVAGLLVMGVVGLLVEKSSAMWLV</sequence>
<keyword evidence="1" id="KW-0812">Transmembrane</keyword>
<evidence type="ECO:0000313" key="3">
    <source>
        <dbReference type="Proteomes" id="UP001190700"/>
    </source>
</evidence>
<accession>A0AAE0BHH6</accession>
<feature type="transmembrane region" description="Helical" evidence="1">
    <location>
        <begin position="310"/>
        <end position="331"/>
    </location>
</feature>
<feature type="transmembrane region" description="Helical" evidence="1">
    <location>
        <begin position="369"/>
        <end position="390"/>
    </location>
</feature>
<proteinExistence type="predicted"/>
<comment type="caution">
    <text evidence="2">The sequence shown here is derived from an EMBL/GenBank/DDBJ whole genome shotgun (WGS) entry which is preliminary data.</text>
</comment>
<dbReference type="Proteomes" id="UP001190700">
    <property type="component" value="Unassembled WGS sequence"/>
</dbReference>
<dbReference type="AlphaFoldDB" id="A0AAE0BHH6"/>
<gene>
    <name evidence="2" type="ORF">CYMTET_53151</name>
</gene>
<organism evidence="2 3">
    <name type="scientific">Cymbomonas tetramitiformis</name>
    <dbReference type="NCBI Taxonomy" id="36881"/>
    <lineage>
        <taxon>Eukaryota</taxon>
        <taxon>Viridiplantae</taxon>
        <taxon>Chlorophyta</taxon>
        <taxon>Pyramimonadophyceae</taxon>
        <taxon>Pyramimonadales</taxon>
        <taxon>Pyramimonadaceae</taxon>
        <taxon>Cymbomonas</taxon>
    </lineage>
</organism>
<evidence type="ECO:0000256" key="1">
    <source>
        <dbReference type="SAM" id="Phobius"/>
    </source>
</evidence>
<dbReference type="EMBL" id="LGRX02034883">
    <property type="protein sequence ID" value="KAK3236726.1"/>
    <property type="molecule type" value="Genomic_DNA"/>
</dbReference>
<keyword evidence="1" id="KW-0472">Membrane</keyword>
<protein>
    <submittedName>
        <fullName evidence="2">Uncharacterized protein</fullName>
    </submittedName>
</protein>
<name>A0AAE0BHH6_9CHLO</name>
<keyword evidence="1" id="KW-1133">Transmembrane helix</keyword>
<evidence type="ECO:0000313" key="2">
    <source>
        <dbReference type="EMBL" id="KAK3236726.1"/>
    </source>
</evidence>
<feature type="transmembrane region" description="Helical" evidence="1">
    <location>
        <begin position="338"/>
        <end position="363"/>
    </location>
</feature>
<keyword evidence="3" id="KW-1185">Reference proteome</keyword>